<evidence type="ECO:0000256" key="9">
    <source>
        <dbReference type="PIRSR" id="PIRSR000077-4"/>
    </source>
</evidence>
<sequence length="110" mass="11779">MAGNVQEFTDATWQSEVLDSDVPVVVDFWAPWCGPCRMLAPTIEKLAGEYTGRVKIGKMDTDQNSNTPSGLGISSIPTVVFFQGGKEVGRLVGVNPEAKFKATLAEMGVS</sequence>
<evidence type="ECO:0000256" key="3">
    <source>
        <dbReference type="ARBA" id="ARBA00022982"/>
    </source>
</evidence>
<dbReference type="KEGG" id="tpla:ElP_07140"/>
<keyword evidence="5 9" id="KW-0676">Redox-active center</keyword>
<evidence type="ECO:0000256" key="6">
    <source>
        <dbReference type="NCBIfam" id="TIGR01068"/>
    </source>
</evidence>
<dbReference type="InterPro" id="IPR036249">
    <property type="entry name" value="Thioredoxin-like_sf"/>
</dbReference>
<dbReference type="EMBL" id="CP036426">
    <property type="protein sequence ID" value="QDV32874.1"/>
    <property type="molecule type" value="Genomic_DNA"/>
</dbReference>
<dbReference type="OrthoDB" id="9790390at2"/>
<dbReference type="PROSITE" id="PS00194">
    <property type="entry name" value="THIOREDOXIN_1"/>
    <property type="match status" value="1"/>
</dbReference>
<proteinExistence type="inferred from homology"/>
<dbReference type="PRINTS" id="PR00421">
    <property type="entry name" value="THIOREDOXIN"/>
</dbReference>
<name>A0A518GWB0_9BACT</name>
<evidence type="ECO:0000256" key="4">
    <source>
        <dbReference type="ARBA" id="ARBA00023157"/>
    </source>
</evidence>
<dbReference type="PROSITE" id="PS51352">
    <property type="entry name" value="THIOREDOXIN_2"/>
    <property type="match status" value="1"/>
</dbReference>
<dbReference type="Pfam" id="PF00085">
    <property type="entry name" value="Thioredoxin"/>
    <property type="match status" value="1"/>
</dbReference>
<evidence type="ECO:0000259" key="10">
    <source>
        <dbReference type="PROSITE" id="PS51352"/>
    </source>
</evidence>
<accession>A0A518GWB0</accession>
<dbReference type="SUPFAM" id="SSF52833">
    <property type="entry name" value="Thioredoxin-like"/>
    <property type="match status" value="1"/>
</dbReference>
<dbReference type="PIRSF" id="PIRSF000077">
    <property type="entry name" value="Thioredoxin"/>
    <property type="match status" value="1"/>
</dbReference>
<dbReference type="Proteomes" id="UP000317835">
    <property type="component" value="Chromosome"/>
</dbReference>
<dbReference type="NCBIfam" id="TIGR01068">
    <property type="entry name" value="thioredoxin"/>
    <property type="match status" value="1"/>
</dbReference>
<dbReference type="RefSeq" id="WP_145267284.1">
    <property type="nucleotide sequence ID" value="NZ_CP036426.1"/>
</dbReference>
<dbReference type="InterPro" id="IPR013766">
    <property type="entry name" value="Thioredoxin_domain"/>
</dbReference>
<dbReference type="InterPro" id="IPR005746">
    <property type="entry name" value="Thioredoxin"/>
</dbReference>
<dbReference type="AlphaFoldDB" id="A0A518GWB0"/>
<feature type="site" description="Deprotonates C-terminal active site Cys" evidence="8">
    <location>
        <position position="27"/>
    </location>
</feature>
<dbReference type="InterPro" id="IPR017937">
    <property type="entry name" value="Thioredoxin_CS"/>
</dbReference>
<keyword evidence="12" id="KW-1185">Reference proteome</keyword>
<dbReference type="GO" id="GO:0005829">
    <property type="term" value="C:cytosol"/>
    <property type="evidence" value="ECO:0007669"/>
    <property type="project" value="TreeGrafter"/>
</dbReference>
<evidence type="ECO:0000256" key="7">
    <source>
        <dbReference type="PIRNR" id="PIRNR000077"/>
    </source>
</evidence>
<evidence type="ECO:0000256" key="8">
    <source>
        <dbReference type="PIRSR" id="PIRSR000077-1"/>
    </source>
</evidence>
<comment type="similarity">
    <text evidence="1 7">Belongs to the thioredoxin family.</text>
</comment>
<dbReference type="FunFam" id="3.40.30.10:FF:000001">
    <property type="entry name" value="Thioredoxin"/>
    <property type="match status" value="1"/>
</dbReference>
<evidence type="ECO:0000256" key="5">
    <source>
        <dbReference type="ARBA" id="ARBA00023284"/>
    </source>
</evidence>
<feature type="site" description="Contributes to redox potential value" evidence="8">
    <location>
        <position position="34"/>
    </location>
</feature>
<feature type="disulfide bond" description="Redox-active" evidence="9">
    <location>
        <begin position="33"/>
        <end position="36"/>
    </location>
</feature>
<evidence type="ECO:0000313" key="11">
    <source>
        <dbReference type="EMBL" id="QDV32874.1"/>
    </source>
</evidence>
<evidence type="ECO:0000256" key="2">
    <source>
        <dbReference type="ARBA" id="ARBA00022448"/>
    </source>
</evidence>
<keyword evidence="3" id="KW-0249">Electron transport</keyword>
<feature type="site" description="Contributes to redox potential value" evidence="8">
    <location>
        <position position="35"/>
    </location>
</feature>
<dbReference type="PANTHER" id="PTHR45663">
    <property type="entry name" value="GEO12009P1"/>
    <property type="match status" value="1"/>
</dbReference>
<dbReference type="GO" id="GO:0045454">
    <property type="term" value="P:cell redox homeostasis"/>
    <property type="evidence" value="ECO:0007669"/>
    <property type="project" value="TreeGrafter"/>
</dbReference>
<feature type="active site" description="Nucleophile" evidence="8">
    <location>
        <position position="33"/>
    </location>
</feature>
<keyword evidence="2" id="KW-0813">Transport</keyword>
<evidence type="ECO:0000313" key="12">
    <source>
        <dbReference type="Proteomes" id="UP000317835"/>
    </source>
</evidence>
<dbReference type="CDD" id="cd02947">
    <property type="entry name" value="TRX_family"/>
    <property type="match status" value="1"/>
</dbReference>
<dbReference type="PANTHER" id="PTHR45663:SF11">
    <property type="entry name" value="GEO12009P1"/>
    <property type="match status" value="1"/>
</dbReference>
<dbReference type="Gene3D" id="3.40.30.10">
    <property type="entry name" value="Glutaredoxin"/>
    <property type="match status" value="1"/>
</dbReference>
<feature type="active site" description="Nucleophile" evidence="8">
    <location>
        <position position="36"/>
    </location>
</feature>
<feature type="domain" description="Thioredoxin" evidence="10">
    <location>
        <begin position="1"/>
        <end position="109"/>
    </location>
</feature>
<reference evidence="11 12" key="1">
    <citation type="submission" date="2019-02" db="EMBL/GenBank/DDBJ databases">
        <title>Deep-cultivation of Planctomycetes and their phenomic and genomic characterization uncovers novel biology.</title>
        <authorList>
            <person name="Wiegand S."/>
            <person name="Jogler M."/>
            <person name="Boedeker C."/>
            <person name="Pinto D."/>
            <person name="Vollmers J."/>
            <person name="Rivas-Marin E."/>
            <person name="Kohn T."/>
            <person name="Peeters S.H."/>
            <person name="Heuer A."/>
            <person name="Rast P."/>
            <person name="Oberbeckmann S."/>
            <person name="Bunk B."/>
            <person name="Jeske O."/>
            <person name="Meyerdierks A."/>
            <person name="Storesund J.E."/>
            <person name="Kallscheuer N."/>
            <person name="Luecker S."/>
            <person name="Lage O.M."/>
            <person name="Pohl T."/>
            <person name="Merkel B.J."/>
            <person name="Hornburger P."/>
            <person name="Mueller R.-W."/>
            <person name="Bruemmer F."/>
            <person name="Labrenz M."/>
            <person name="Spormann A.M."/>
            <person name="Op den Camp H."/>
            <person name="Overmann J."/>
            <person name="Amann R."/>
            <person name="Jetten M.S.M."/>
            <person name="Mascher T."/>
            <person name="Medema M.H."/>
            <person name="Devos D.P."/>
            <person name="Kaster A.-K."/>
            <person name="Ovreas L."/>
            <person name="Rohde M."/>
            <person name="Galperin M.Y."/>
            <person name="Jogler C."/>
        </authorList>
    </citation>
    <scope>NUCLEOTIDE SEQUENCE [LARGE SCALE GENOMIC DNA]</scope>
    <source>
        <strain evidence="11 12">ElP</strain>
    </source>
</reference>
<gene>
    <name evidence="11" type="primary">trxA_1</name>
    <name evidence="11" type="ORF">ElP_07140</name>
</gene>
<keyword evidence="4 9" id="KW-1015">Disulfide bond</keyword>
<protein>
    <recommendedName>
        <fullName evidence="6 7">Thioredoxin</fullName>
    </recommendedName>
</protein>
<evidence type="ECO:0000256" key="1">
    <source>
        <dbReference type="ARBA" id="ARBA00008987"/>
    </source>
</evidence>
<organism evidence="11 12">
    <name type="scientific">Tautonia plasticadhaerens</name>
    <dbReference type="NCBI Taxonomy" id="2527974"/>
    <lineage>
        <taxon>Bacteria</taxon>
        <taxon>Pseudomonadati</taxon>
        <taxon>Planctomycetota</taxon>
        <taxon>Planctomycetia</taxon>
        <taxon>Isosphaerales</taxon>
        <taxon>Isosphaeraceae</taxon>
        <taxon>Tautonia</taxon>
    </lineage>
</organism>
<dbReference type="GO" id="GO:0015035">
    <property type="term" value="F:protein-disulfide reductase activity"/>
    <property type="evidence" value="ECO:0007669"/>
    <property type="project" value="UniProtKB-UniRule"/>
</dbReference>